<evidence type="ECO:0000313" key="1">
    <source>
        <dbReference type="EMBL" id="QJW97306.1"/>
    </source>
</evidence>
<dbReference type="Gene3D" id="3.90.350.10">
    <property type="entry name" value="Transposase Inhibitor Protein From Tn5, Chain A, domain 1"/>
    <property type="match status" value="1"/>
</dbReference>
<reference evidence="2" key="1">
    <citation type="submission" date="2020-05" db="EMBL/GenBank/DDBJ databases">
        <title>Frigoriglobus tundricola gen. nov., sp. nov., a psychrotolerant cellulolytic planctomycete of the family Gemmataceae with two divergent copies of 16S rRNA gene.</title>
        <authorList>
            <person name="Kulichevskaya I.S."/>
            <person name="Ivanova A.A."/>
            <person name="Naumoff D.G."/>
            <person name="Beletsky A.V."/>
            <person name="Rijpstra W.I.C."/>
            <person name="Sinninghe Damste J.S."/>
            <person name="Mardanov A.V."/>
            <person name="Ravin N.V."/>
            <person name="Dedysh S.N."/>
        </authorList>
    </citation>
    <scope>NUCLEOTIDE SEQUENCE [LARGE SCALE GENOMIC DNA]</scope>
    <source>
        <strain evidence="2">PL17</strain>
    </source>
</reference>
<name>A0A6M5YV98_9BACT</name>
<dbReference type="PANTHER" id="PTHR33258">
    <property type="entry name" value="TRANSPOSASE INSL FOR INSERTION SEQUENCE ELEMENT IS186A-RELATED"/>
    <property type="match status" value="1"/>
</dbReference>
<dbReference type="PANTHER" id="PTHR33258:SF1">
    <property type="entry name" value="TRANSPOSASE INSL FOR INSERTION SEQUENCE ELEMENT IS186A-RELATED"/>
    <property type="match status" value="1"/>
</dbReference>
<protein>
    <recommendedName>
        <fullName evidence="3">Transposase IS4-like domain-containing protein</fullName>
    </recommendedName>
</protein>
<sequence length="223" mass="24721">MVGHYRRWQARGHLFVVRADHARVVRWNNTECPLSDVVTHLASRFEVANTAPGQPQVVTIRRGAGVVKVAQAPVVLHRPAKTRIDGKQVEVPGPPIPLRLVVTRGVDELGVVRAGWWLLTNVVDAQADAATIGRWYAWRGRIESYHKLLTSAATNAEQWQPETGLAFTRRLCVASMAYLTVRHLQRDESPGAARLRIVLVRLSGRTMKHTVESTAPALLAGLE</sequence>
<dbReference type="RefSeq" id="WP_171468869.1">
    <property type="nucleotide sequence ID" value="NZ_CP053452.2"/>
</dbReference>
<dbReference type="EMBL" id="CP053452">
    <property type="protein sequence ID" value="QJW97306.1"/>
    <property type="molecule type" value="Genomic_DNA"/>
</dbReference>
<dbReference type="AlphaFoldDB" id="A0A6M5YV98"/>
<keyword evidence="2" id="KW-1185">Reference proteome</keyword>
<proteinExistence type="predicted"/>
<dbReference type="KEGG" id="ftj:FTUN_4876"/>
<evidence type="ECO:0008006" key="3">
    <source>
        <dbReference type="Google" id="ProtNLM"/>
    </source>
</evidence>
<accession>A0A6M5YV98</accession>
<dbReference type="Proteomes" id="UP000503447">
    <property type="component" value="Chromosome"/>
</dbReference>
<gene>
    <name evidence="1" type="ORF">FTUN_4876</name>
</gene>
<dbReference type="InterPro" id="IPR012337">
    <property type="entry name" value="RNaseH-like_sf"/>
</dbReference>
<dbReference type="SUPFAM" id="SSF53098">
    <property type="entry name" value="Ribonuclease H-like"/>
    <property type="match status" value="1"/>
</dbReference>
<organism evidence="1 2">
    <name type="scientific">Frigoriglobus tundricola</name>
    <dbReference type="NCBI Taxonomy" id="2774151"/>
    <lineage>
        <taxon>Bacteria</taxon>
        <taxon>Pseudomonadati</taxon>
        <taxon>Planctomycetota</taxon>
        <taxon>Planctomycetia</taxon>
        <taxon>Gemmatales</taxon>
        <taxon>Gemmataceae</taxon>
        <taxon>Frigoriglobus</taxon>
    </lineage>
</organism>
<evidence type="ECO:0000313" key="2">
    <source>
        <dbReference type="Proteomes" id="UP000503447"/>
    </source>
</evidence>